<feature type="coiled-coil region" evidence="1">
    <location>
        <begin position="107"/>
        <end position="134"/>
    </location>
</feature>
<dbReference type="Gene3D" id="1.20.5.4130">
    <property type="match status" value="1"/>
</dbReference>
<dbReference type="KEGG" id="sind:105157229"/>
<gene>
    <name evidence="3" type="primary">LOC105157229</name>
</gene>
<evidence type="ECO:0000256" key="1">
    <source>
        <dbReference type="SAM" id="Coils"/>
    </source>
</evidence>
<dbReference type="Gene3D" id="3.80.10.10">
    <property type="entry name" value="Ribonuclease Inhibitor"/>
    <property type="match status" value="1"/>
</dbReference>
<dbReference type="PANTHER" id="PTHR15140">
    <property type="entry name" value="TUBULIN-SPECIFIC CHAPERONE E"/>
    <property type="match status" value="1"/>
</dbReference>
<sequence length="372" mass="42256">MAVAAYASLVSLTDVLDSVQLPGRRHRLHLDKEQIQSLHQKVLFLQHFLELHSQRISPEMEDLARQLAVVADEADDIIDFHVVNQLLERSQDKTHHVAALSSFCQDIDKIIKKIDSITEKLMMVKEERVDIQEQPPIVSVSMGSTAPSSRDKNTMVGFDERLLQVVDELTRDESDLRILPIVGMGGIGNFGLEDVGFPTSLKKLRLSDCEIPWKKMTIIGSSLPNLEVLKLYDAFVGPEWSPIEGEFLRLKVLVIMSSELSHWGAEEIHFPKLHGLYLEDMRRLKEIPLSIGDIYTLQSIHLRGRFSVSATNSAVEIFKDQKEKGNETLQVYVDGKQVDEEQVLLDSHDEQVSSDSDEERSKSFMRAFRNQI</sequence>
<dbReference type="InterPro" id="IPR032675">
    <property type="entry name" value="LRR_dom_sf"/>
</dbReference>
<organism evidence="2 3">
    <name type="scientific">Sesamum indicum</name>
    <name type="common">Oriental sesame</name>
    <name type="synonym">Sesamum orientale</name>
    <dbReference type="NCBI Taxonomy" id="4182"/>
    <lineage>
        <taxon>Eukaryota</taxon>
        <taxon>Viridiplantae</taxon>
        <taxon>Streptophyta</taxon>
        <taxon>Embryophyta</taxon>
        <taxon>Tracheophyta</taxon>
        <taxon>Spermatophyta</taxon>
        <taxon>Magnoliopsida</taxon>
        <taxon>eudicotyledons</taxon>
        <taxon>Gunneridae</taxon>
        <taxon>Pentapetalae</taxon>
        <taxon>asterids</taxon>
        <taxon>lamiids</taxon>
        <taxon>Lamiales</taxon>
        <taxon>Pedaliaceae</taxon>
        <taxon>Sesamum</taxon>
    </lineage>
</organism>
<accession>A0A6I9SP26</accession>
<evidence type="ECO:0000313" key="3">
    <source>
        <dbReference type="RefSeq" id="XP_011071879.1"/>
    </source>
</evidence>
<dbReference type="GeneID" id="105157229"/>
<keyword evidence="2" id="KW-1185">Reference proteome</keyword>
<name>A0A6I9SP26_SESIN</name>
<dbReference type="PANTHER" id="PTHR15140:SF33">
    <property type="entry name" value="LATE BLIGHT RESISTANCE PROTEIN HOMOLOG R1A-3 ISOFORM X1"/>
    <property type="match status" value="1"/>
</dbReference>
<reference evidence="3" key="1">
    <citation type="submission" date="2025-08" db="UniProtKB">
        <authorList>
            <consortium name="RefSeq"/>
        </authorList>
    </citation>
    <scope>IDENTIFICATION</scope>
</reference>
<dbReference type="SUPFAM" id="SSF52047">
    <property type="entry name" value="RNI-like"/>
    <property type="match status" value="1"/>
</dbReference>
<evidence type="ECO:0000313" key="2">
    <source>
        <dbReference type="Proteomes" id="UP000504604"/>
    </source>
</evidence>
<dbReference type="OrthoDB" id="1557901at2759"/>
<protein>
    <submittedName>
        <fullName evidence="3">Uncharacterized protein LOC105157229 isoform X1</fullName>
    </submittedName>
</protein>
<dbReference type="AlphaFoldDB" id="A0A6I9SP26"/>
<keyword evidence="1" id="KW-0175">Coiled coil</keyword>
<dbReference type="Proteomes" id="UP000504604">
    <property type="component" value="Linkage group LG3"/>
</dbReference>
<dbReference type="RefSeq" id="XP_011071879.1">
    <property type="nucleotide sequence ID" value="XM_011073577.2"/>
</dbReference>
<proteinExistence type="predicted"/>
<dbReference type="InParanoid" id="A0A6I9SP26"/>